<evidence type="ECO:0000256" key="6">
    <source>
        <dbReference type="ARBA" id="ARBA00038073"/>
    </source>
</evidence>
<dbReference type="GO" id="GO:0005739">
    <property type="term" value="C:mitochondrion"/>
    <property type="evidence" value="ECO:0007669"/>
    <property type="project" value="UniProtKB-SubCell"/>
</dbReference>
<feature type="domain" description="Tim44-like" evidence="10">
    <location>
        <begin position="139"/>
        <end position="289"/>
    </location>
</feature>
<dbReference type="Proteomes" id="UP001634394">
    <property type="component" value="Unassembled WGS sequence"/>
</dbReference>
<dbReference type="FunFam" id="3.10.450.240:FF:000003">
    <property type="entry name" value="39S ribosomal protein L45, mitochondrial"/>
    <property type="match status" value="1"/>
</dbReference>
<dbReference type="AlphaFoldDB" id="A0ABD3TLI9"/>
<keyword evidence="3" id="KW-0689">Ribosomal protein</keyword>
<keyword evidence="5" id="KW-0687">Ribonucleoprotein</keyword>
<evidence type="ECO:0000256" key="3">
    <source>
        <dbReference type="ARBA" id="ARBA00022980"/>
    </source>
</evidence>
<gene>
    <name evidence="11" type="ORF">ACJMK2_022553</name>
</gene>
<organism evidence="11 12">
    <name type="scientific">Sinanodonta woodiana</name>
    <name type="common">Chinese pond mussel</name>
    <name type="synonym">Anodonta woodiana</name>
    <dbReference type="NCBI Taxonomy" id="1069815"/>
    <lineage>
        <taxon>Eukaryota</taxon>
        <taxon>Metazoa</taxon>
        <taxon>Spiralia</taxon>
        <taxon>Lophotrochozoa</taxon>
        <taxon>Mollusca</taxon>
        <taxon>Bivalvia</taxon>
        <taxon>Autobranchia</taxon>
        <taxon>Heteroconchia</taxon>
        <taxon>Palaeoheterodonta</taxon>
        <taxon>Unionida</taxon>
        <taxon>Unionoidea</taxon>
        <taxon>Unionidae</taxon>
        <taxon>Unioninae</taxon>
        <taxon>Sinanodonta</taxon>
    </lineage>
</organism>
<protein>
    <recommendedName>
        <fullName evidence="7">Large ribosomal subunit protein mL45</fullName>
    </recommendedName>
    <alternativeName>
        <fullName evidence="8">39S ribosomal protein L45, mitochondrial</fullName>
    </alternativeName>
</protein>
<evidence type="ECO:0000313" key="12">
    <source>
        <dbReference type="Proteomes" id="UP001634394"/>
    </source>
</evidence>
<dbReference type="InterPro" id="IPR051975">
    <property type="entry name" value="mtLSU_mL45"/>
</dbReference>
<evidence type="ECO:0000256" key="4">
    <source>
        <dbReference type="ARBA" id="ARBA00023128"/>
    </source>
</evidence>
<evidence type="ECO:0000256" key="7">
    <source>
        <dbReference type="ARBA" id="ARBA00039448"/>
    </source>
</evidence>
<name>A0ABD3TLI9_SINWO</name>
<keyword evidence="12" id="KW-1185">Reference proteome</keyword>
<evidence type="ECO:0000256" key="9">
    <source>
        <dbReference type="SAM" id="MobiDB-lite"/>
    </source>
</evidence>
<dbReference type="SUPFAM" id="SSF54427">
    <property type="entry name" value="NTF2-like"/>
    <property type="match status" value="1"/>
</dbReference>
<evidence type="ECO:0000256" key="1">
    <source>
        <dbReference type="ARBA" id="ARBA00004173"/>
    </source>
</evidence>
<comment type="similarity">
    <text evidence="6">Belongs to the mitochondrion-specific ribosomal protein mL45 family.</text>
</comment>
<dbReference type="InterPro" id="IPR032710">
    <property type="entry name" value="NTF2-like_dom_sf"/>
</dbReference>
<dbReference type="GO" id="GO:1990904">
    <property type="term" value="C:ribonucleoprotein complex"/>
    <property type="evidence" value="ECO:0007669"/>
    <property type="project" value="UniProtKB-KW"/>
</dbReference>
<accession>A0ABD3TLI9</accession>
<keyword evidence="2" id="KW-0809">Transit peptide</keyword>
<keyword evidence="4" id="KW-0496">Mitochondrion</keyword>
<feature type="region of interest" description="Disordered" evidence="9">
    <location>
        <begin position="311"/>
        <end position="336"/>
    </location>
</feature>
<dbReference type="Gene3D" id="3.10.450.240">
    <property type="match status" value="1"/>
</dbReference>
<dbReference type="GO" id="GO:0005840">
    <property type="term" value="C:ribosome"/>
    <property type="evidence" value="ECO:0007669"/>
    <property type="project" value="UniProtKB-KW"/>
</dbReference>
<comment type="caution">
    <text evidence="11">The sequence shown here is derived from an EMBL/GenBank/DDBJ whole genome shotgun (WGS) entry which is preliminary data.</text>
</comment>
<dbReference type="SMART" id="SM00978">
    <property type="entry name" value="Tim44"/>
    <property type="match status" value="1"/>
</dbReference>
<dbReference type="Pfam" id="PF04280">
    <property type="entry name" value="Tim44"/>
    <property type="match status" value="1"/>
</dbReference>
<evidence type="ECO:0000256" key="2">
    <source>
        <dbReference type="ARBA" id="ARBA00022946"/>
    </source>
</evidence>
<sequence length="350" mass="41278">MATCMKAFRLCSLTRGTHCMGGIPLVKHARAPLILQQQSMKKHKTIRWRKERANKYYKVDLPDFNEIKKRETFTPDERRIWMKKEGICQPRTFTRPMYISNTNSVFEPYIPPEGDGKASSLSKEGAGERFTELKEKGKSYKELRKIRQYEDNFDTTSFAELANSIYIETHDLLQDVKKNEKRLLELVTEKVYPEMTFGLDNKTLHWKFVESIEPPRVVHIRTNPMITKDNVYAQMTVRLHSKQILALYDRFGRLMYGSEHLVKDVLDYVVFEKHIASVYGSWRMHAKIIPKWLPPREPLLKTYRKPNLNLEEIDDAEDKEKTDNKEDEDNDEINKALEKQKKKYGVEIVQ</sequence>
<dbReference type="PANTHER" id="PTHR28554">
    <property type="entry name" value="39S RIBOSOMAL PROTEIN L45, MITOCHONDRIAL"/>
    <property type="match status" value="1"/>
</dbReference>
<comment type="subcellular location">
    <subcellularLocation>
        <location evidence="1">Mitochondrion</location>
    </subcellularLocation>
</comment>
<evidence type="ECO:0000256" key="8">
    <source>
        <dbReference type="ARBA" id="ARBA00043031"/>
    </source>
</evidence>
<evidence type="ECO:0000256" key="5">
    <source>
        <dbReference type="ARBA" id="ARBA00023274"/>
    </source>
</evidence>
<dbReference type="InterPro" id="IPR007379">
    <property type="entry name" value="Tim44-like_dom"/>
</dbReference>
<reference evidence="11 12" key="1">
    <citation type="submission" date="2024-11" db="EMBL/GenBank/DDBJ databases">
        <title>Chromosome-level genome assembly of the freshwater bivalve Anodonta woodiana.</title>
        <authorList>
            <person name="Chen X."/>
        </authorList>
    </citation>
    <scope>NUCLEOTIDE SEQUENCE [LARGE SCALE GENOMIC DNA]</scope>
    <source>
        <strain evidence="11">MN2024</strain>
        <tissue evidence="11">Gills</tissue>
    </source>
</reference>
<dbReference type="EMBL" id="JBJQND010000018">
    <property type="protein sequence ID" value="KAL3837178.1"/>
    <property type="molecule type" value="Genomic_DNA"/>
</dbReference>
<evidence type="ECO:0000313" key="11">
    <source>
        <dbReference type="EMBL" id="KAL3837178.1"/>
    </source>
</evidence>
<dbReference type="PANTHER" id="PTHR28554:SF1">
    <property type="entry name" value="LARGE RIBOSOMAL SUBUNIT PROTEIN ML45"/>
    <property type="match status" value="1"/>
</dbReference>
<proteinExistence type="inferred from homology"/>
<evidence type="ECO:0000259" key="10">
    <source>
        <dbReference type="SMART" id="SM00978"/>
    </source>
</evidence>